<proteinExistence type="predicted"/>
<reference evidence="3" key="1">
    <citation type="journal article" date="2019" name="Int. J. Syst. Evol. Microbiol.">
        <title>The Global Catalogue of Microorganisms (GCM) 10K type strain sequencing project: providing services to taxonomists for standard genome sequencing and annotation.</title>
        <authorList>
            <consortium name="The Broad Institute Genomics Platform"/>
            <consortium name="The Broad Institute Genome Sequencing Center for Infectious Disease"/>
            <person name="Wu L."/>
            <person name="Ma J."/>
        </authorList>
    </citation>
    <scope>NUCLEOTIDE SEQUENCE [LARGE SCALE GENOMIC DNA]</scope>
    <source>
        <strain evidence="3">GH52</strain>
    </source>
</reference>
<evidence type="ECO:0000313" key="2">
    <source>
        <dbReference type="EMBL" id="MFD2116369.1"/>
    </source>
</evidence>
<accession>A0ABW4YLH7</accession>
<feature type="compositionally biased region" description="Acidic residues" evidence="1">
    <location>
        <begin position="192"/>
        <end position="204"/>
    </location>
</feature>
<evidence type="ECO:0000313" key="3">
    <source>
        <dbReference type="Proteomes" id="UP001597362"/>
    </source>
</evidence>
<keyword evidence="3" id="KW-1185">Reference proteome</keyword>
<feature type="region of interest" description="Disordered" evidence="1">
    <location>
        <begin position="192"/>
        <end position="257"/>
    </location>
</feature>
<gene>
    <name evidence="2" type="ORF">ACFSJH_11615</name>
</gene>
<protein>
    <recommendedName>
        <fullName evidence="4">2-methylcitrate dehydratase</fullName>
    </recommendedName>
</protein>
<feature type="compositionally biased region" description="Acidic residues" evidence="1">
    <location>
        <begin position="213"/>
        <end position="239"/>
    </location>
</feature>
<evidence type="ECO:0000256" key="1">
    <source>
        <dbReference type="SAM" id="MobiDB-lite"/>
    </source>
</evidence>
<dbReference type="Proteomes" id="UP001597362">
    <property type="component" value="Unassembled WGS sequence"/>
</dbReference>
<evidence type="ECO:0008006" key="4">
    <source>
        <dbReference type="Google" id="ProtNLM"/>
    </source>
</evidence>
<sequence length="326" mass="36775">MAYTEFEAVLKKFVAVDDVVFTIVAEGDAIAGKLDMLKRMSGKRVLIAIESEVVRYNVEINARTEKPIKSYKVDEHGVVSEIKPEGEQLELDLGVPKKADPIENIPEEISREVVDEFILSGLAPRPKEFYPIHDWIERIDNGETYLRLANEYGISSGKIVDLIDEYRESVAPLAAKWDEWRQDGGVAAEVVEQAEESEEIQEQTDSDKKEQIENDVGDDIVFEDGEQQEEVQSTEDELSDWEKEVMGESSNDSGPVPVIDDLDTFILQEKPQFEDIPFDFPTLLQRKKDGETWMDIANSIGTRSSVLSAAFSKYKTRVKEQYGGAA</sequence>
<dbReference type="EMBL" id="JBHUHO010000030">
    <property type="protein sequence ID" value="MFD2116369.1"/>
    <property type="molecule type" value="Genomic_DNA"/>
</dbReference>
<name>A0ABW4YLH7_9BACL</name>
<dbReference type="RefSeq" id="WP_377772465.1">
    <property type="nucleotide sequence ID" value="NZ_JBHUHO010000030.1"/>
</dbReference>
<organism evidence="2 3">
    <name type="scientific">Paenibacillus yanchengensis</name>
    <dbReference type="NCBI Taxonomy" id="2035833"/>
    <lineage>
        <taxon>Bacteria</taxon>
        <taxon>Bacillati</taxon>
        <taxon>Bacillota</taxon>
        <taxon>Bacilli</taxon>
        <taxon>Bacillales</taxon>
        <taxon>Paenibacillaceae</taxon>
        <taxon>Paenibacillus</taxon>
    </lineage>
</organism>
<comment type="caution">
    <text evidence="2">The sequence shown here is derived from an EMBL/GenBank/DDBJ whole genome shotgun (WGS) entry which is preliminary data.</text>
</comment>